<dbReference type="InterPro" id="IPR011129">
    <property type="entry name" value="CSD"/>
</dbReference>
<protein>
    <submittedName>
        <fullName evidence="4">Oidioi.mRNA.OKI2018_I69.chr1.g2665.t1.cds</fullName>
    </submittedName>
</protein>
<evidence type="ECO:0000313" key="4">
    <source>
        <dbReference type="EMBL" id="CAG5106061.1"/>
    </source>
</evidence>
<evidence type="ECO:0000259" key="3">
    <source>
        <dbReference type="PROSITE" id="PS51857"/>
    </source>
</evidence>
<dbReference type="Proteomes" id="UP001158576">
    <property type="component" value="Chromosome 1"/>
</dbReference>
<keyword evidence="5" id="KW-1185">Reference proteome</keyword>
<name>A0ABN7SW11_OIKDI</name>
<dbReference type="PANTHER" id="PTHR46109">
    <property type="entry name" value="PROTEIN LIN-28"/>
    <property type="match status" value="1"/>
</dbReference>
<dbReference type="Gene3D" id="2.40.50.140">
    <property type="entry name" value="Nucleic acid-binding proteins"/>
    <property type="match status" value="1"/>
</dbReference>
<evidence type="ECO:0000256" key="2">
    <source>
        <dbReference type="ARBA" id="ARBA00022490"/>
    </source>
</evidence>
<feature type="domain" description="CSD" evidence="3">
    <location>
        <begin position="105"/>
        <end position="171"/>
    </location>
</feature>
<dbReference type="InterPro" id="IPR012340">
    <property type="entry name" value="NA-bd_OB-fold"/>
</dbReference>
<dbReference type="InterPro" id="IPR002059">
    <property type="entry name" value="CSP_DNA-bd"/>
</dbReference>
<reference evidence="4 5" key="1">
    <citation type="submission" date="2021-04" db="EMBL/GenBank/DDBJ databases">
        <authorList>
            <person name="Bliznina A."/>
        </authorList>
    </citation>
    <scope>NUCLEOTIDE SEQUENCE [LARGE SCALE GENOMIC DNA]</scope>
</reference>
<sequence length="238" mass="27527">MIANYENEEQIKKERKKLIEENKVLFVPSISSLVLVENASENEKIIEIYKEKLVKLRESSQNIENVIILTQTSLLRLLEIPKKVEAVAKEQMAEKQKSSSEGLKTHRGYIKWFNQERGFGFIVQDGDCSEVYMKKTSVEQIGKMLMLKNGERVEYNVRPGHKGMEAIAISAPEKETLTEAQAKKRRKRRLKRIEKAKKETADLKKFGSFYNANKSKSKSTNELCTFPVIAKQFKECQY</sequence>
<evidence type="ECO:0000256" key="1">
    <source>
        <dbReference type="ARBA" id="ARBA00004496"/>
    </source>
</evidence>
<gene>
    <name evidence="4" type="ORF">OKIOD_LOCUS11430</name>
</gene>
<comment type="subcellular location">
    <subcellularLocation>
        <location evidence="1">Cytoplasm</location>
    </subcellularLocation>
</comment>
<dbReference type="InterPro" id="IPR051373">
    <property type="entry name" value="Lin-28_RNA-binding"/>
</dbReference>
<dbReference type="SUPFAM" id="SSF50249">
    <property type="entry name" value="Nucleic acid-binding proteins"/>
    <property type="match status" value="1"/>
</dbReference>
<dbReference type="Pfam" id="PF00313">
    <property type="entry name" value="CSD"/>
    <property type="match status" value="1"/>
</dbReference>
<dbReference type="CDD" id="cd04458">
    <property type="entry name" value="CSP_CDS"/>
    <property type="match status" value="1"/>
</dbReference>
<evidence type="ECO:0000313" key="5">
    <source>
        <dbReference type="Proteomes" id="UP001158576"/>
    </source>
</evidence>
<dbReference type="PROSITE" id="PS51857">
    <property type="entry name" value="CSD_2"/>
    <property type="match status" value="1"/>
</dbReference>
<organism evidence="4 5">
    <name type="scientific">Oikopleura dioica</name>
    <name type="common">Tunicate</name>
    <dbReference type="NCBI Taxonomy" id="34765"/>
    <lineage>
        <taxon>Eukaryota</taxon>
        <taxon>Metazoa</taxon>
        <taxon>Chordata</taxon>
        <taxon>Tunicata</taxon>
        <taxon>Appendicularia</taxon>
        <taxon>Copelata</taxon>
        <taxon>Oikopleuridae</taxon>
        <taxon>Oikopleura</taxon>
    </lineage>
</organism>
<dbReference type="PRINTS" id="PR00050">
    <property type="entry name" value="COLDSHOCK"/>
</dbReference>
<dbReference type="SMART" id="SM00357">
    <property type="entry name" value="CSP"/>
    <property type="match status" value="1"/>
</dbReference>
<proteinExistence type="predicted"/>
<dbReference type="PANTHER" id="PTHR46109:SF1">
    <property type="entry name" value="PROTEIN LIN-28 HOMOLOG"/>
    <property type="match status" value="1"/>
</dbReference>
<dbReference type="EMBL" id="OU015566">
    <property type="protein sequence ID" value="CAG5106061.1"/>
    <property type="molecule type" value="Genomic_DNA"/>
</dbReference>
<keyword evidence="2" id="KW-0963">Cytoplasm</keyword>
<accession>A0ABN7SW11</accession>